<feature type="region of interest" description="Disordered" evidence="1">
    <location>
        <begin position="252"/>
        <end position="286"/>
    </location>
</feature>
<proteinExistence type="predicted"/>
<sequence length="312" mass="35650">MTKKKKAIRHNSNKIRTYLSTGPFRDRHEYEFLQRILCGTEESLDPDAIAACRILSLCSINHAERRTTAYEEDDEIETADSKEQASLFEDDTHQESSIKPLVPGSRPGFWTDSSPFRRRLKTTPPPRASSTTAATVAEELDVTVEISQEPEKKVTVENEREDDYNFKSTSESVDDFSTEEVKFKPVNNIQKPALGIRRRPKNGTVFHGKEQGVSDQHLHLNQQVQAPLLQQLKIKAIPNYLRNRSKHKFGRVKTTPIPEEESEEESSEEQIKEFTTTPGPVDLESTPITEVYNTKSRTTVEPFYITRIMVNL</sequence>
<feature type="compositionally biased region" description="Acidic residues" evidence="1">
    <location>
        <begin position="258"/>
        <end position="268"/>
    </location>
</feature>
<comment type="caution">
    <text evidence="2">The sequence shown here is derived from an EMBL/GenBank/DDBJ whole genome shotgun (WGS) entry which is preliminary data.</text>
</comment>
<feature type="region of interest" description="Disordered" evidence="1">
    <location>
        <begin position="86"/>
        <end position="105"/>
    </location>
</feature>
<dbReference type="Proteomes" id="UP001054945">
    <property type="component" value="Unassembled WGS sequence"/>
</dbReference>
<evidence type="ECO:0000313" key="3">
    <source>
        <dbReference type="Proteomes" id="UP001054945"/>
    </source>
</evidence>
<evidence type="ECO:0000256" key="1">
    <source>
        <dbReference type="SAM" id="MobiDB-lite"/>
    </source>
</evidence>
<keyword evidence="3" id="KW-1185">Reference proteome</keyword>
<name>A0AAV4QTV8_CAEEX</name>
<dbReference type="EMBL" id="BPLR01006892">
    <property type="protein sequence ID" value="GIY13093.1"/>
    <property type="molecule type" value="Genomic_DNA"/>
</dbReference>
<evidence type="ECO:0000313" key="2">
    <source>
        <dbReference type="EMBL" id="GIY13093.1"/>
    </source>
</evidence>
<accession>A0AAV4QTV8</accession>
<dbReference type="AlphaFoldDB" id="A0AAV4QTV8"/>
<feature type="region of interest" description="Disordered" evidence="1">
    <location>
        <begin position="112"/>
        <end position="133"/>
    </location>
</feature>
<organism evidence="2 3">
    <name type="scientific">Caerostris extrusa</name>
    <name type="common">Bark spider</name>
    <name type="synonym">Caerostris bankana</name>
    <dbReference type="NCBI Taxonomy" id="172846"/>
    <lineage>
        <taxon>Eukaryota</taxon>
        <taxon>Metazoa</taxon>
        <taxon>Ecdysozoa</taxon>
        <taxon>Arthropoda</taxon>
        <taxon>Chelicerata</taxon>
        <taxon>Arachnida</taxon>
        <taxon>Araneae</taxon>
        <taxon>Araneomorphae</taxon>
        <taxon>Entelegynae</taxon>
        <taxon>Araneoidea</taxon>
        <taxon>Araneidae</taxon>
        <taxon>Caerostris</taxon>
    </lineage>
</organism>
<gene>
    <name evidence="2" type="ORF">CEXT_713501</name>
</gene>
<reference evidence="2 3" key="1">
    <citation type="submission" date="2021-06" db="EMBL/GenBank/DDBJ databases">
        <title>Caerostris extrusa draft genome.</title>
        <authorList>
            <person name="Kono N."/>
            <person name="Arakawa K."/>
        </authorList>
    </citation>
    <scope>NUCLEOTIDE SEQUENCE [LARGE SCALE GENOMIC DNA]</scope>
</reference>
<protein>
    <submittedName>
        <fullName evidence="2">Uncharacterized protein</fullName>
    </submittedName>
</protein>